<dbReference type="GO" id="GO:0000287">
    <property type="term" value="F:magnesium ion binding"/>
    <property type="evidence" value="ECO:0007669"/>
    <property type="project" value="InterPro"/>
</dbReference>
<dbReference type="InterPro" id="IPR036614">
    <property type="entry name" value="RusA-like_sf"/>
</dbReference>
<accession>A0A934QR04</accession>
<dbReference type="Pfam" id="PF05866">
    <property type="entry name" value="RusA"/>
    <property type="match status" value="1"/>
</dbReference>
<protein>
    <submittedName>
        <fullName evidence="1">RusA family crossover junction endodeoxyribonuclease</fullName>
    </submittedName>
</protein>
<dbReference type="GO" id="GO:0006310">
    <property type="term" value="P:DNA recombination"/>
    <property type="evidence" value="ECO:0007669"/>
    <property type="project" value="InterPro"/>
</dbReference>
<dbReference type="EMBL" id="JAENJH010000002">
    <property type="protein sequence ID" value="MBK1785121.1"/>
    <property type="molecule type" value="Genomic_DNA"/>
</dbReference>
<gene>
    <name evidence="1" type="ORF">JHE00_12370</name>
</gene>
<dbReference type="Gene3D" id="3.30.1330.70">
    <property type="entry name" value="Holliday junction resolvase RusA"/>
    <property type="match status" value="1"/>
</dbReference>
<dbReference type="Proteomes" id="UP000635245">
    <property type="component" value="Unassembled WGS sequence"/>
</dbReference>
<dbReference type="SUPFAM" id="SSF103084">
    <property type="entry name" value="Holliday junction resolvase RusA"/>
    <property type="match status" value="1"/>
</dbReference>
<organism evidence="1 2">
    <name type="scientific">Prauserella cavernicola</name>
    <dbReference type="NCBI Taxonomy" id="2800127"/>
    <lineage>
        <taxon>Bacteria</taxon>
        <taxon>Bacillati</taxon>
        <taxon>Actinomycetota</taxon>
        <taxon>Actinomycetes</taxon>
        <taxon>Pseudonocardiales</taxon>
        <taxon>Pseudonocardiaceae</taxon>
        <taxon>Prauserella</taxon>
    </lineage>
</organism>
<dbReference type="RefSeq" id="WP_200318012.1">
    <property type="nucleotide sequence ID" value="NZ_JAENJH010000002.1"/>
</dbReference>
<dbReference type="InterPro" id="IPR008822">
    <property type="entry name" value="Endonuclease_RusA-like"/>
</dbReference>
<dbReference type="AlphaFoldDB" id="A0A934QR04"/>
<reference evidence="1" key="1">
    <citation type="submission" date="2020-12" db="EMBL/GenBank/DDBJ databases">
        <title>Prauserella sp. ASG 168, a novel actinomycete isolated from cave rock.</title>
        <authorList>
            <person name="Suriyachadkun C."/>
        </authorList>
    </citation>
    <scope>NUCLEOTIDE SEQUENCE</scope>
    <source>
        <strain evidence="1">ASG 168</strain>
    </source>
</reference>
<keyword evidence="2" id="KW-1185">Reference proteome</keyword>
<evidence type="ECO:0000313" key="1">
    <source>
        <dbReference type="EMBL" id="MBK1785121.1"/>
    </source>
</evidence>
<name>A0A934QR04_9PSEU</name>
<evidence type="ECO:0000313" key="2">
    <source>
        <dbReference type="Proteomes" id="UP000635245"/>
    </source>
</evidence>
<sequence length="164" mass="17601">MTLTPTDLEHVAAVSPAVFVPGIPRPQGSKRAFHHKQSGKIVQMEVSQHVKTWRGDIRDALVGADRPRLDGSVDVDLVFVMPRPKSHYRTGRNAHLLRDNAPVAPTGKPDIDKLVRAVLDAIGSAGVWGDDSQVVELHAVKRYAGGSGAQVEASGVHITIRAVA</sequence>
<proteinExistence type="predicted"/>
<dbReference type="GO" id="GO:0006281">
    <property type="term" value="P:DNA repair"/>
    <property type="evidence" value="ECO:0007669"/>
    <property type="project" value="InterPro"/>
</dbReference>
<comment type="caution">
    <text evidence="1">The sequence shown here is derived from an EMBL/GenBank/DDBJ whole genome shotgun (WGS) entry which is preliminary data.</text>
</comment>